<name>A0A947D7V4_9HYPH</name>
<proteinExistence type="predicted"/>
<dbReference type="Proteomes" id="UP000766595">
    <property type="component" value="Unassembled WGS sequence"/>
</dbReference>
<dbReference type="AlphaFoldDB" id="A0A947D7V4"/>
<sequence length="131" mass="15151">MQDIFCGRMFQFWEYTVSHGSLLIRSPATSETDKTLDIVAYAVEYVSIPRHFGDISIARATQSEVVDVARLVDRTLHETCKVWTIESSGSRFLIAATFLQFREYNGSIFDSPFRDLWDNYDANSRLILHFQ</sequence>
<evidence type="ECO:0000313" key="2">
    <source>
        <dbReference type="Proteomes" id="UP000766595"/>
    </source>
</evidence>
<dbReference type="RefSeq" id="WP_261970250.1">
    <property type="nucleotide sequence ID" value="NZ_JAHHZF010000010.1"/>
</dbReference>
<keyword evidence="2" id="KW-1185">Reference proteome</keyword>
<organism evidence="1 2">
    <name type="scientific">Prosthecodimorpha staleyi</name>
    <dbReference type="NCBI Taxonomy" id="2840188"/>
    <lineage>
        <taxon>Bacteria</taxon>
        <taxon>Pseudomonadati</taxon>
        <taxon>Pseudomonadota</taxon>
        <taxon>Alphaproteobacteria</taxon>
        <taxon>Hyphomicrobiales</taxon>
        <taxon>Ancalomicrobiaceae</taxon>
        <taxon>Prosthecodimorpha</taxon>
    </lineage>
</organism>
<evidence type="ECO:0000313" key="1">
    <source>
        <dbReference type="EMBL" id="MBT9291714.1"/>
    </source>
</evidence>
<accession>A0A947D7V4</accession>
<dbReference type="EMBL" id="JAHHZF010000010">
    <property type="protein sequence ID" value="MBT9291714.1"/>
    <property type="molecule type" value="Genomic_DNA"/>
</dbReference>
<reference evidence="1 2" key="1">
    <citation type="submission" date="2021-06" db="EMBL/GenBank/DDBJ databases">
        <authorList>
            <person name="Grouzdev D.S."/>
            <person name="Koziaeva V."/>
        </authorList>
    </citation>
    <scope>NUCLEOTIDE SEQUENCE [LARGE SCALE GENOMIC DNA]</scope>
    <source>
        <strain evidence="1 2">22</strain>
    </source>
</reference>
<comment type="caution">
    <text evidence="1">The sequence shown here is derived from an EMBL/GenBank/DDBJ whole genome shotgun (WGS) entry which is preliminary data.</text>
</comment>
<protein>
    <submittedName>
        <fullName evidence="1">Uncharacterized protein</fullName>
    </submittedName>
</protein>
<gene>
    <name evidence="1" type="ORF">KL771_19765</name>
</gene>